<evidence type="ECO:0000256" key="1">
    <source>
        <dbReference type="ARBA" id="ARBA00004123"/>
    </source>
</evidence>
<evidence type="ECO:0000313" key="5">
    <source>
        <dbReference type="EMBL" id="KAK2149331.1"/>
    </source>
</evidence>
<dbReference type="InterPro" id="IPR050649">
    <property type="entry name" value="Paired_Homeobox_TFs"/>
</dbReference>
<accession>A0AAD9JB53</accession>
<name>A0AAD9JB53_9ANNE</name>
<keyword evidence="2 3" id="KW-0539">Nucleus</keyword>
<dbReference type="PANTHER" id="PTHR24329:SF516">
    <property type="entry name" value="HOMEOBOX PROTEIN GOOSECOID"/>
    <property type="match status" value="1"/>
</dbReference>
<dbReference type="GO" id="GO:0000981">
    <property type="term" value="F:DNA-binding transcription factor activity, RNA polymerase II-specific"/>
    <property type="evidence" value="ECO:0007669"/>
    <property type="project" value="TreeGrafter"/>
</dbReference>
<reference evidence="5" key="1">
    <citation type="journal article" date="2023" name="Mol. Biol. Evol.">
        <title>Third-Generation Sequencing Reveals the Adaptive Role of the Epigenome in Three Deep-Sea Polychaetes.</title>
        <authorList>
            <person name="Perez M."/>
            <person name="Aroh O."/>
            <person name="Sun Y."/>
            <person name="Lan Y."/>
            <person name="Juniper S.K."/>
            <person name="Young C.R."/>
            <person name="Angers B."/>
            <person name="Qian P.Y."/>
        </authorList>
    </citation>
    <scope>NUCLEOTIDE SEQUENCE</scope>
    <source>
        <strain evidence="5">P08H-3</strain>
    </source>
</reference>
<dbReference type="GO" id="GO:0000977">
    <property type="term" value="F:RNA polymerase II transcription regulatory region sequence-specific DNA binding"/>
    <property type="evidence" value="ECO:0007669"/>
    <property type="project" value="TreeGrafter"/>
</dbReference>
<dbReference type="AlphaFoldDB" id="A0AAD9JB53"/>
<keyword evidence="2 3" id="KW-0371">Homeobox</keyword>
<dbReference type="Gene3D" id="1.10.10.60">
    <property type="entry name" value="Homeodomain-like"/>
    <property type="match status" value="1"/>
</dbReference>
<evidence type="ECO:0000256" key="2">
    <source>
        <dbReference type="PROSITE-ProRule" id="PRU00108"/>
    </source>
</evidence>
<sequence length="211" mass="23829">MAHFPAAFYYPNAEHVKALCGLPAASMSNSSSSNSILTSSTASIFSIDNILSSRPLIAHRTPTPAAFLPFTAYTPPIAPPHHLLAGQKRKRRHRTIFTEEQLEELEKTFQKTHYPDVLLREELAVKVDLKEERVEKFRPVISGRLRKCHSDPHSTADGHLRMRVYYPDDWPVDVPANYADALHRKYGSLNLLDPWIAIKTSFDENHSGTVT</sequence>
<evidence type="ECO:0000313" key="6">
    <source>
        <dbReference type="Proteomes" id="UP001208570"/>
    </source>
</evidence>
<evidence type="ECO:0000259" key="4">
    <source>
        <dbReference type="PROSITE" id="PS50071"/>
    </source>
</evidence>
<dbReference type="InterPro" id="IPR001356">
    <property type="entry name" value="HD"/>
</dbReference>
<dbReference type="SUPFAM" id="SSF46689">
    <property type="entry name" value="Homeodomain-like"/>
    <property type="match status" value="1"/>
</dbReference>
<comment type="caution">
    <text evidence="5">The sequence shown here is derived from an EMBL/GenBank/DDBJ whole genome shotgun (WGS) entry which is preliminary data.</text>
</comment>
<dbReference type="EMBL" id="JAODUP010000456">
    <property type="protein sequence ID" value="KAK2149331.1"/>
    <property type="molecule type" value="Genomic_DNA"/>
</dbReference>
<protein>
    <recommendedName>
        <fullName evidence="4">Homeobox domain-containing protein</fullName>
    </recommendedName>
</protein>
<dbReference type="GO" id="GO:0005634">
    <property type="term" value="C:nucleus"/>
    <property type="evidence" value="ECO:0007669"/>
    <property type="project" value="UniProtKB-SubCell"/>
</dbReference>
<feature type="DNA-binding region" description="Homeobox" evidence="2">
    <location>
        <begin position="90"/>
        <end position="149"/>
    </location>
</feature>
<keyword evidence="6" id="KW-1185">Reference proteome</keyword>
<dbReference type="CDD" id="cd00086">
    <property type="entry name" value="homeodomain"/>
    <property type="match status" value="1"/>
</dbReference>
<dbReference type="Pfam" id="PF00046">
    <property type="entry name" value="Homeodomain"/>
    <property type="match status" value="1"/>
</dbReference>
<dbReference type="PANTHER" id="PTHR24329">
    <property type="entry name" value="HOMEOBOX PROTEIN ARISTALESS"/>
    <property type="match status" value="1"/>
</dbReference>
<comment type="subcellular location">
    <subcellularLocation>
        <location evidence="1 2 3">Nucleus</location>
    </subcellularLocation>
</comment>
<gene>
    <name evidence="5" type="ORF">LSH36_455g06101</name>
</gene>
<organism evidence="5 6">
    <name type="scientific">Paralvinella palmiformis</name>
    <dbReference type="NCBI Taxonomy" id="53620"/>
    <lineage>
        <taxon>Eukaryota</taxon>
        <taxon>Metazoa</taxon>
        <taxon>Spiralia</taxon>
        <taxon>Lophotrochozoa</taxon>
        <taxon>Annelida</taxon>
        <taxon>Polychaeta</taxon>
        <taxon>Sedentaria</taxon>
        <taxon>Canalipalpata</taxon>
        <taxon>Terebellida</taxon>
        <taxon>Terebelliformia</taxon>
        <taxon>Alvinellidae</taxon>
        <taxon>Paralvinella</taxon>
    </lineage>
</organism>
<dbReference type="Proteomes" id="UP001208570">
    <property type="component" value="Unassembled WGS sequence"/>
</dbReference>
<dbReference type="InterPro" id="IPR009057">
    <property type="entry name" value="Homeodomain-like_sf"/>
</dbReference>
<feature type="domain" description="Homeobox" evidence="4">
    <location>
        <begin position="88"/>
        <end position="148"/>
    </location>
</feature>
<dbReference type="PROSITE" id="PS50071">
    <property type="entry name" value="HOMEOBOX_2"/>
    <property type="match status" value="1"/>
</dbReference>
<evidence type="ECO:0000256" key="3">
    <source>
        <dbReference type="RuleBase" id="RU000682"/>
    </source>
</evidence>
<dbReference type="SMART" id="SM00389">
    <property type="entry name" value="HOX"/>
    <property type="match status" value="1"/>
</dbReference>
<proteinExistence type="predicted"/>
<keyword evidence="2 3" id="KW-0238">DNA-binding</keyword>